<dbReference type="EMBL" id="JAUDUY010000011">
    <property type="protein sequence ID" value="MDM9632613.1"/>
    <property type="molecule type" value="Genomic_DNA"/>
</dbReference>
<evidence type="ECO:0000259" key="1">
    <source>
        <dbReference type="Pfam" id="PF00534"/>
    </source>
</evidence>
<feature type="domain" description="Glycosyl transferase family 1" evidence="1">
    <location>
        <begin position="176"/>
        <end position="334"/>
    </location>
</feature>
<dbReference type="InterPro" id="IPR001296">
    <property type="entry name" value="Glyco_trans_1"/>
</dbReference>
<evidence type="ECO:0000259" key="2">
    <source>
        <dbReference type="Pfam" id="PF13439"/>
    </source>
</evidence>
<evidence type="ECO:0000313" key="4">
    <source>
        <dbReference type="Proteomes" id="UP001174839"/>
    </source>
</evidence>
<dbReference type="Gene3D" id="3.40.50.2000">
    <property type="entry name" value="Glycogen Phosphorylase B"/>
    <property type="match status" value="2"/>
</dbReference>
<proteinExistence type="predicted"/>
<dbReference type="Pfam" id="PF13439">
    <property type="entry name" value="Glyco_transf_4"/>
    <property type="match status" value="1"/>
</dbReference>
<keyword evidence="3" id="KW-0808">Transferase</keyword>
<feature type="domain" description="Glycosyltransferase subfamily 4-like N-terminal" evidence="2">
    <location>
        <begin position="14"/>
        <end position="171"/>
    </location>
</feature>
<keyword evidence="4" id="KW-1185">Reference proteome</keyword>
<reference evidence="3" key="1">
    <citation type="submission" date="2023-06" db="EMBL/GenBank/DDBJ databases">
        <title>Robiginitalea aurantiacus sp. nov. and Algoriphagus sediminis sp. nov., isolated from coastal sediment.</title>
        <authorList>
            <person name="Zhou Z.Y."/>
            <person name="An J."/>
            <person name="Jia Y.W."/>
            <person name="Du Z.J."/>
        </authorList>
    </citation>
    <scope>NUCLEOTIDE SEQUENCE</scope>
    <source>
        <strain evidence="3">M39</strain>
    </source>
</reference>
<name>A0ABT7WI54_9FLAO</name>
<dbReference type="EC" id="2.4.-.-" evidence="3"/>
<accession>A0ABT7WI54</accession>
<dbReference type="RefSeq" id="WP_289725976.1">
    <property type="nucleotide sequence ID" value="NZ_JAUDUY010000011.1"/>
</dbReference>
<protein>
    <submittedName>
        <fullName evidence="3">Glycosyltransferase</fullName>
        <ecNumber evidence="3">2.4.-.-</ecNumber>
    </submittedName>
</protein>
<dbReference type="GO" id="GO:0016757">
    <property type="term" value="F:glycosyltransferase activity"/>
    <property type="evidence" value="ECO:0007669"/>
    <property type="project" value="UniProtKB-KW"/>
</dbReference>
<dbReference type="Pfam" id="PF00534">
    <property type="entry name" value="Glycos_transf_1"/>
    <property type="match status" value="1"/>
</dbReference>
<dbReference type="PANTHER" id="PTHR12526">
    <property type="entry name" value="GLYCOSYLTRANSFERASE"/>
    <property type="match status" value="1"/>
</dbReference>
<dbReference type="CDD" id="cd03811">
    <property type="entry name" value="GT4_GT28_WabH-like"/>
    <property type="match status" value="1"/>
</dbReference>
<gene>
    <name evidence="3" type="ORF">QU605_14135</name>
</gene>
<dbReference type="PANTHER" id="PTHR12526:SF630">
    <property type="entry name" value="GLYCOSYLTRANSFERASE"/>
    <property type="match status" value="1"/>
</dbReference>
<dbReference type="SUPFAM" id="SSF53756">
    <property type="entry name" value="UDP-Glycosyltransferase/glycogen phosphorylase"/>
    <property type="match status" value="1"/>
</dbReference>
<sequence length="357" mass="40748">MTGVIGFFNSAEAWGGGEKWHYEVSRYLHENGIDVVVFAHRKSVLLEKLKKTNVPHIGISLSNMSILNPYAYAKVYQLLRKFNVASIIINLSRDLKIAGKAAKMAGVKRIIYRRGSAIPIENSLLNRYYFKDILTDVLANSEATKRTVLQNNPFLFPKEKITVIYNGINVDQLPKTSVEENGFRLLTLGRLEYQKNHEFLIRLAAELKQRHLNFQMIIGGEGRLRGALEKLSNELGVQDVVRFAGFIETPLEFINTADIFLLPSYWEGFGYVLAEASLCQKPIIAFNLSSNPELVIEGETGFLVPENDIDQFADRVMELYQDKEKRTAFGKNGFHHIVQNFDEQKQLRKLQDYLVNE</sequence>
<keyword evidence="3" id="KW-0328">Glycosyltransferase</keyword>
<comment type="caution">
    <text evidence="3">The sequence shown here is derived from an EMBL/GenBank/DDBJ whole genome shotgun (WGS) entry which is preliminary data.</text>
</comment>
<organism evidence="3 4">
    <name type="scientific">Robiginitalea aurantiaca</name>
    <dbReference type="NCBI Taxonomy" id="3056915"/>
    <lineage>
        <taxon>Bacteria</taxon>
        <taxon>Pseudomonadati</taxon>
        <taxon>Bacteroidota</taxon>
        <taxon>Flavobacteriia</taxon>
        <taxon>Flavobacteriales</taxon>
        <taxon>Flavobacteriaceae</taxon>
        <taxon>Robiginitalea</taxon>
    </lineage>
</organism>
<dbReference type="InterPro" id="IPR028098">
    <property type="entry name" value="Glyco_trans_4-like_N"/>
</dbReference>
<dbReference type="Proteomes" id="UP001174839">
    <property type="component" value="Unassembled WGS sequence"/>
</dbReference>
<evidence type="ECO:0000313" key="3">
    <source>
        <dbReference type="EMBL" id="MDM9632613.1"/>
    </source>
</evidence>